<keyword evidence="2" id="KW-0378">Hydrolase</keyword>
<evidence type="ECO:0000256" key="2">
    <source>
        <dbReference type="ARBA" id="ARBA00022801"/>
    </source>
</evidence>
<organism evidence="4 5">
    <name type="scientific">Tegillarca granosa</name>
    <name type="common">Malaysian cockle</name>
    <name type="synonym">Anadara granosa</name>
    <dbReference type="NCBI Taxonomy" id="220873"/>
    <lineage>
        <taxon>Eukaryota</taxon>
        <taxon>Metazoa</taxon>
        <taxon>Spiralia</taxon>
        <taxon>Lophotrochozoa</taxon>
        <taxon>Mollusca</taxon>
        <taxon>Bivalvia</taxon>
        <taxon>Autobranchia</taxon>
        <taxon>Pteriomorphia</taxon>
        <taxon>Arcoida</taxon>
        <taxon>Arcoidea</taxon>
        <taxon>Arcidae</taxon>
        <taxon>Tegillarca</taxon>
    </lineage>
</organism>
<dbReference type="EMBL" id="JARBDR010000657">
    <property type="protein sequence ID" value="KAJ8308175.1"/>
    <property type="molecule type" value="Genomic_DNA"/>
</dbReference>
<feature type="non-terminal residue" evidence="4">
    <location>
        <position position="1"/>
    </location>
</feature>
<name>A0ABQ9EXR6_TEGGR</name>
<keyword evidence="1" id="KW-0547">Nucleotide-binding</keyword>
<dbReference type="InterPro" id="IPR027417">
    <property type="entry name" value="P-loop_NTPase"/>
</dbReference>
<dbReference type="PANTHER" id="PTHR43146:SF1">
    <property type="entry name" value="CANCER-RELATED NUCLEOSIDE-TRIPHOSPHATASE"/>
    <property type="match status" value="1"/>
</dbReference>
<evidence type="ECO:0000256" key="3">
    <source>
        <dbReference type="ARBA" id="ARBA00022840"/>
    </source>
</evidence>
<accession>A0ABQ9EXR6</accession>
<keyword evidence="5" id="KW-1185">Reference proteome</keyword>
<keyword evidence="3" id="KW-0067">ATP-binding</keyword>
<evidence type="ECO:0000313" key="4">
    <source>
        <dbReference type="EMBL" id="KAJ8308175.1"/>
    </source>
</evidence>
<evidence type="ECO:0000313" key="5">
    <source>
        <dbReference type="Proteomes" id="UP001217089"/>
    </source>
</evidence>
<evidence type="ECO:0000256" key="1">
    <source>
        <dbReference type="ARBA" id="ARBA00022741"/>
    </source>
</evidence>
<dbReference type="PANTHER" id="PTHR43146">
    <property type="entry name" value="CANCER-RELATED NUCLEOSIDE-TRIPHOSPHATASE"/>
    <property type="match status" value="1"/>
</dbReference>
<dbReference type="InterPro" id="IPR004948">
    <property type="entry name" value="Nuc-triphosphatase_THEP1"/>
</dbReference>
<evidence type="ECO:0008006" key="6">
    <source>
        <dbReference type="Google" id="ProtNLM"/>
    </source>
</evidence>
<proteinExistence type="predicted"/>
<sequence length="208" mass="23231">VGKTTIVNRACEGLSKLGIPTQGFYTEEVREHGQRTGFDVVTLNGDRGPLASIKTDGQAQGRQYTVGKYNVRLTSFENTAIPSLISKYLNKPQQITFSGDYEYRIPFGCEAIALQGLPQECTNPFLFFGKLEVTRVLKETIDLFSDKRSVIVIDEIGKMELFSQSFIRTVKDILDKPGTTVLATIPIAKGRPIPFVEEVRNRKDSCLF</sequence>
<dbReference type="Gene3D" id="3.40.50.300">
    <property type="entry name" value="P-loop containing nucleotide triphosphate hydrolases"/>
    <property type="match status" value="1"/>
</dbReference>
<dbReference type="Pfam" id="PF03266">
    <property type="entry name" value="NTPase_1"/>
    <property type="match status" value="2"/>
</dbReference>
<comment type="caution">
    <text evidence="4">The sequence shown here is derived from an EMBL/GenBank/DDBJ whole genome shotgun (WGS) entry which is preliminary data.</text>
</comment>
<feature type="non-terminal residue" evidence="4">
    <location>
        <position position="208"/>
    </location>
</feature>
<reference evidence="4 5" key="1">
    <citation type="submission" date="2022-12" db="EMBL/GenBank/DDBJ databases">
        <title>Chromosome-level genome of Tegillarca granosa.</title>
        <authorList>
            <person name="Kim J."/>
        </authorList>
    </citation>
    <scope>NUCLEOTIDE SEQUENCE [LARGE SCALE GENOMIC DNA]</scope>
    <source>
        <strain evidence="4">Teg-2019</strain>
        <tissue evidence="4">Adductor muscle</tissue>
    </source>
</reference>
<dbReference type="Proteomes" id="UP001217089">
    <property type="component" value="Unassembled WGS sequence"/>
</dbReference>
<gene>
    <name evidence="4" type="ORF">KUTeg_013049</name>
</gene>
<dbReference type="SUPFAM" id="SSF52540">
    <property type="entry name" value="P-loop containing nucleoside triphosphate hydrolases"/>
    <property type="match status" value="1"/>
</dbReference>
<protein>
    <recommendedName>
        <fullName evidence="6">Cancer-related nucleoside-triphosphatase</fullName>
    </recommendedName>
</protein>